<protein>
    <submittedName>
        <fullName evidence="3">Fis family transcriptional regulator</fullName>
    </submittedName>
</protein>
<proteinExistence type="predicted"/>
<organism evidence="3 4">
    <name type="scientific">Xanthomonas arboricola pv. populi</name>
    <dbReference type="NCBI Taxonomy" id="487823"/>
    <lineage>
        <taxon>Bacteria</taxon>
        <taxon>Pseudomonadati</taxon>
        <taxon>Pseudomonadota</taxon>
        <taxon>Gammaproteobacteria</taxon>
        <taxon>Lysobacterales</taxon>
        <taxon>Lysobacteraceae</taxon>
        <taxon>Xanthomonas</taxon>
    </lineage>
</organism>
<reference evidence="3 4" key="1">
    <citation type="submission" date="2016-08" db="EMBL/GenBank/DDBJ databases">
        <title>Evolution of the type three secretion system and type three effector repertoires in Xanthomonas.</title>
        <authorList>
            <person name="Merda D."/>
            <person name="Briand M."/>
            <person name="Bosis E."/>
            <person name="Rousseau C."/>
            <person name="Portier P."/>
            <person name="Jacques M.-A."/>
            <person name="Fischer-Le Saux M."/>
        </authorList>
    </citation>
    <scope>NUCLEOTIDE SEQUENCE [LARGE SCALE GENOMIC DNA]</scope>
    <source>
        <strain evidence="3 4">CFBP 3122</strain>
    </source>
</reference>
<evidence type="ECO:0000259" key="1">
    <source>
        <dbReference type="Pfam" id="PF01590"/>
    </source>
</evidence>
<evidence type="ECO:0000313" key="3">
    <source>
        <dbReference type="EMBL" id="PPT77469.1"/>
    </source>
</evidence>
<dbReference type="EMBL" id="MIGV01000004">
    <property type="protein sequence ID" value="PPT77469.1"/>
    <property type="molecule type" value="Genomic_DNA"/>
</dbReference>
<dbReference type="AlphaFoldDB" id="A0A2S6Z7M4"/>
<dbReference type="InterPro" id="IPR003018">
    <property type="entry name" value="GAF"/>
</dbReference>
<feature type="domain" description="GAF" evidence="1">
    <location>
        <begin position="112"/>
        <end position="187"/>
    </location>
</feature>
<dbReference type="Gene3D" id="3.30.450.40">
    <property type="match status" value="1"/>
</dbReference>
<evidence type="ECO:0000313" key="4">
    <source>
        <dbReference type="Proteomes" id="UP000238270"/>
    </source>
</evidence>
<dbReference type="PRINTS" id="PR01590">
    <property type="entry name" value="HTHFIS"/>
</dbReference>
<dbReference type="Proteomes" id="UP000238270">
    <property type="component" value="Unassembled WGS sequence"/>
</dbReference>
<accession>A0A2S6Z7M4</accession>
<dbReference type="InterPro" id="IPR029016">
    <property type="entry name" value="GAF-like_dom_sf"/>
</dbReference>
<comment type="caution">
    <text evidence="3">The sequence shown here is derived from an EMBL/GenBank/DDBJ whole genome shotgun (WGS) entry which is preliminary data.</text>
</comment>
<dbReference type="InterPro" id="IPR002197">
    <property type="entry name" value="HTH_Fis"/>
</dbReference>
<dbReference type="Gene3D" id="1.10.10.60">
    <property type="entry name" value="Homeodomain-like"/>
    <property type="match status" value="1"/>
</dbReference>
<evidence type="ECO:0000259" key="2">
    <source>
        <dbReference type="Pfam" id="PF02954"/>
    </source>
</evidence>
<dbReference type="RefSeq" id="WP_104597266.1">
    <property type="nucleotide sequence ID" value="NZ_MIGV01000004.1"/>
</dbReference>
<dbReference type="GO" id="GO:0043565">
    <property type="term" value="F:sequence-specific DNA binding"/>
    <property type="evidence" value="ECO:0007669"/>
    <property type="project" value="InterPro"/>
</dbReference>
<sequence length="370" mass="40663">MSEMAFEGEQWRLERARARFAEGEALPETLLPTPLARSWERSRRAGLRPWQAPNYEALQPLGNPRAHPDDRRLAQAVGPEIEPLWAAFGGRDWTVFCVNPHGMIVRLRQHPESDRRLLRPLREGRRILEADVGTTAPSCTLAEDRPALVRGHQHYLSTFAPMFCLSVPLHGLDRELVGALDITGIGARETSLLLGHFRQAALAAENRLYAGLRDCHLLRVQYDTRWTATPLHGLLAVRADGSVRAANGLARRLFALPRTGALSALGLEQLFAAAVPAQRRRLLQRGAPWRLAMADGSAVCVEYLRPPLASVPRRAAASPVAAAGPALREQTLRTVAEALRLQGGNVAAAARQLGISRTTLYKKLRAPPSP</sequence>
<dbReference type="InterPro" id="IPR009057">
    <property type="entry name" value="Homeodomain-like_sf"/>
</dbReference>
<gene>
    <name evidence="3" type="ORF">XaplCFBP3122_05710</name>
</gene>
<name>A0A2S6Z7M4_9XANT</name>
<feature type="domain" description="DNA binding HTH" evidence="2">
    <location>
        <begin position="337"/>
        <end position="365"/>
    </location>
</feature>
<dbReference type="SUPFAM" id="SSF46689">
    <property type="entry name" value="Homeodomain-like"/>
    <property type="match status" value="1"/>
</dbReference>
<dbReference type="Pfam" id="PF01590">
    <property type="entry name" value="GAF"/>
    <property type="match status" value="1"/>
</dbReference>
<dbReference type="Pfam" id="PF02954">
    <property type="entry name" value="HTH_8"/>
    <property type="match status" value="1"/>
</dbReference>